<dbReference type="PROSITE" id="PS50011">
    <property type="entry name" value="PROTEIN_KINASE_DOM"/>
    <property type="match status" value="1"/>
</dbReference>
<dbReference type="Gene3D" id="1.10.510.10">
    <property type="entry name" value="Transferase(Phosphotransferase) domain 1"/>
    <property type="match status" value="1"/>
</dbReference>
<name>A0A4D6L6A6_VIGUN</name>
<keyword evidence="10 23" id="KW-0812">Transmembrane</keyword>
<keyword evidence="15 22" id="KW-0067">ATP-binding</keyword>
<keyword evidence="12" id="KW-0430">Lectin</keyword>
<evidence type="ECO:0000256" key="21">
    <source>
        <dbReference type="ARBA" id="ARBA00048679"/>
    </source>
</evidence>
<evidence type="ECO:0000256" key="24">
    <source>
        <dbReference type="SAM" id="SignalP"/>
    </source>
</evidence>
<proteinExistence type="inferred from homology"/>
<comment type="similarity">
    <text evidence="4">In the N-terminal section; belongs to the leguminous lectin family.</text>
</comment>
<evidence type="ECO:0000256" key="23">
    <source>
        <dbReference type="SAM" id="Phobius"/>
    </source>
</evidence>
<keyword evidence="19" id="KW-0325">Glycoprotein</keyword>
<evidence type="ECO:0000256" key="17">
    <source>
        <dbReference type="ARBA" id="ARBA00023136"/>
    </source>
</evidence>
<evidence type="ECO:0000256" key="13">
    <source>
        <dbReference type="ARBA" id="ARBA00022741"/>
    </source>
</evidence>
<dbReference type="GO" id="GO:0005886">
    <property type="term" value="C:plasma membrane"/>
    <property type="evidence" value="ECO:0007669"/>
    <property type="project" value="UniProtKB-SubCell"/>
</dbReference>
<keyword evidence="13 22" id="KW-0547">Nucleotide-binding</keyword>
<keyword evidence="9" id="KW-0808">Transferase</keyword>
<evidence type="ECO:0000313" key="26">
    <source>
        <dbReference type="EMBL" id="QCD84072.1"/>
    </source>
</evidence>
<dbReference type="InterPro" id="IPR050528">
    <property type="entry name" value="L-type_Lectin-RKs"/>
</dbReference>
<reference evidence="26 27" key="1">
    <citation type="submission" date="2019-04" db="EMBL/GenBank/DDBJ databases">
        <title>An improved genome assembly and genetic linkage map for asparagus bean, Vigna unguiculata ssp. sesquipedialis.</title>
        <authorList>
            <person name="Xia Q."/>
            <person name="Zhang R."/>
            <person name="Dong Y."/>
        </authorList>
    </citation>
    <scope>NUCLEOTIDE SEQUENCE [LARGE SCALE GENOMIC DNA]</scope>
    <source>
        <tissue evidence="26">Leaf</tissue>
    </source>
</reference>
<dbReference type="GO" id="GO:0030246">
    <property type="term" value="F:carbohydrate binding"/>
    <property type="evidence" value="ECO:0007669"/>
    <property type="project" value="UniProtKB-KW"/>
</dbReference>
<keyword evidence="18" id="KW-0675">Receptor</keyword>
<keyword evidence="27" id="KW-1185">Reference proteome</keyword>
<evidence type="ECO:0000256" key="7">
    <source>
        <dbReference type="ARBA" id="ARBA00022475"/>
    </source>
</evidence>
<comment type="similarity">
    <text evidence="5">In the C-terminal section; belongs to the protein kinase superfamily. Ser/Thr protein kinase family.</text>
</comment>
<dbReference type="InterPro" id="IPR017441">
    <property type="entry name" value="Protein_kinase_ATP_BS"/>
</dbReference>
<dbReference type="EMBL" id="CP039346">
    <property type="protein sequence ID" value="QCD84072.1"/>
    <property type="molecule type" value="Genomic_DNA"/>
</dbReference>
<feature type="domain" description="Protein kinase" evidence="25">
    <location>
        <begin position="352"/>
        <end position="630"/>
    </location>
</feature>
<feature type="chain" id="PRO_5020035343" description="non-specific serine/threonine protein kinase" evidence="24">
    <location>
        <begin position="23"/>
        <end position="688"/>
    </location>
</feature>
<evidence type="ECO:0000256" key="5">
    <source>
        <dbReference type="ARBA" id="ARBA00010217"/>
    </source>
</evidence>
<dbReference type="InterPro" id="IPR011009">
    <property type="entry name" value="Kinase-like_dom_sf"/>
</dbReference>
<dbReference type="InterPro" id="IPR008271">
    <property type="entry name" value="Ser/Thr_kinase_AS"/>
</dbReference>
<evidence type="ECO:0000259" key="25">
    <source>
        <dbReference type="PROSITE" id="PS50011"/>
    </source>
</evidence>
<dbReference type="CDD" id="cd14066">
    <property type="entry name" value="STKc_IRAK"/>
    <property type="match status" value="1"/>
</dbReference>
<evidence type="ECO:0000256" key="10">
    <source>
        <dbReference type="ARBA" id="ARBA00022692"/>
    </source>
</evidence>
<dbReference type="AlphaFoldDB" id="A0A4D6L6A6"/>
<evidence type="ECO:0000313" key="27">
    <source>
        <dbReference type="Proteomes" id="UP000501690"/>
    </source>
</evidence>
<protein>
    <recommendedName>
        <fullName evidence="6">non-specific serine/threonine protein kinase</fullName>
        <ecNumber evidence="6">2.7.11.1</ecNumber>
    </recommendedName>
</protein>
<dbReference type="SMART" id="SM00220">
    <property type="entry name" value="S_TKc"/>
    <property type="match status" value="1"/>
</dbReference>
<dbReference type="FunFam" id="2.60.120.200:FF:000086">
    <property type="entry name" value="L-type lectin-domain containing receptor kinase S.4"/>
    <property type="match status" value="1"/>
</dbReference>
<dbReference type="EC" id="2.7.11.1" evidence="6"/>
<feature type="signal peptide" evidence="24">
    <location>
        <begin position="1"/>
        <end position="22"/>
    </location>
</feature>
<keyword evidence="7" id="KW-1003">Cell membrane</keyword>
<dbReference type="GO" id="GO:0042742">
    <property type="term" value="P:defense response to bacterium"/>
    <property type="evidence" value="ECO:0007669"/>
    <property type="project" value="UniProtKB-ARBA"/>
</dbReference>
<evidence type="ECO:0000256" key="20">
    <source>
        <dbReference type="ARBA" id="ARBA00047899"/>
    </source>
</evidence>
<dbReference type="Pfam" id="PF00069">
    <property type="entry name" value="Pkinase"/>
    <property type="match status" value="1"/>
</dbReference>
<evidence type="ECO:0000256" key="4">
    <source>
        <dbReference type="ARBA" id="ARBA00008536"/>
    </source>
</evidence>
<dbReference type="InterPro" id="IPR013320">
    <property type="entry name" value="ConA-like_dom_sf"/>
</dbReference>
<dbReference type="FunFam" id="1.10.510.10:FF:000108">
    <property type="entry name" value="L-type lectin-domain containing receptor kinase S.4"/>
    <property type="match status" value="1"/>
</dbReference>
<dbReference type="GO" id="GO:0005524">
    <property type="term" value="F:ATP binding"/>
    <property type="evidence" value="ECO:0007669"/>
    <property type="project" value="UniProtKB-UniRule"/>
</dbReference>
<dbReference type="GO" id="GO:0002229">
    <property type="term" value="P:defense response to oomycetes"/>
    <property type="evidence" value="ECO:0007669"/>
    <property type="project" value="UniProtKB-ARBA"/>
</dbReference>
<sequence length="688" mass="76951">MAMHAFGILLVVLYSLLRFAMSDINFVKYDFLQSGLKMDGAYVRPNGILTLTNDSAKILGHAFYPSPLPFKSSKNKSIVATFSTTFVFSIVPKYPDLGGHGFAFVLISTNEPKGCLKNQYLGLPNETSNKELSTRFLAVEFDGVQNLELEDIDDNHVGIDISSLISNTSKSAAYYIERNGQEDHSKNISISLKSGKPIQAWVDYNEREMMMHVTISPFGMPKPYFPLISFRIDLSLVFDDYMYAGFSASNGLLIAEYNIHGWSFKIGAAAQELENSAVPLFRSNTSIKVVHKKKHYAAGITLASASLFILTITGALALHRLRNREEVLEDWELEFATHKFKYSELHSATGRFGDRNLIGYGGFGKVYRGVIPSTGLEVAVKRVAPDSRQGIREFVAEITSMTQLKHRNLVQLHGWCRKQNELLIVYDYLPNGSLDKLLFENNDQKKKVLTWDQRYKIITGVAQGLLYLHEESEVQVVHRDVKPSNVLIDADLQPKLGDFGLARTYEHGINPQTTSVVGTLGYMAPELTKTGKARTNTDVYGYGVLILEVACGRRPIEPQKNPEELVLVDWVRELHHQGQICRAIDPSLYEYDRDEAQLVLSLGLLCSHPNPDYRPNMRSIVQFLMGEIILSPLPPDIHGEGPRPIPKCPCNFPYDSGPSSSMVSSSNYHSLTCFDEVVYPAEVTGITS</sequence>
<comment type="subcellular location">
    <subcellularLocation>
        <location evidence="1">Cell membrane</location>
    </subcellularLocation>
    <subcellularLocation>
        <location evidence="2">Membrane</location>
        <topology evidence="2">Single-pass type I membrane protein</topology>
    </subcellularLocation>
</comment>
<dbReference type="PANTHER" id="PTHR27007">
    <property type="match status" value="1"/>
</dbReference>
<dbReference type="GO" id="GO:0004674">
    <property type="term" value="F:protein serine/threonine kinase activity"/>
    <property type="evidence" value="ECO:0007669"/>
    <property type="project" value="UniProtKB-KW"/>
</dbReference>
<keyword evidence="11 24" id="KW-0732">Signal</keyword>
<dbReference type="Pfam" id="PF00139">
    <property type="entry name" value="Lectin_legB"/>
    <property type="match status" value="1"/>
</dbReference>
<keyword evidence="14 26" id="KW-0418">Kinase</keyword>
<gene>
    <name evidence="26" type="ORF">DEO72_LG2g4422</name>
</gene>
<accession>A0A4D6L6A6</accession>
<evidence type="ECO:0000256" key="2">
    <source>
        <dbReference type="ARBA" id="ARBA00004479"/>
    </source>
</evidence>
<evidence type="ECO:0000256" key="6">
    <source>
        <dbReference type="ARBA" id="ARBA00012513"/>
    </source>
</evidence>
<evidence type="ECO:0000256" key="8">
    <source>
        <dbReference type="ARBA" id="ARBA00022527"/>
    </source>
</evidence>
<evidence type="ECO:0000256" key="14">
    <source>
        <dbReference type="ARBA" id="ARBA00022777"/>
    </source>
</evidence>
<dbReference type="PROSITE" id="PS00107">
    <property type="entry name" value="PROTEIN_KINASE_ATP"/>
    <property type="match status" value="1"/>
</dbReference>
<comment type="similarity">
    <text evidence="3">Belongs to the leguminous lectin family.</text>
</comment>
<dbReference type="InterPro" id="IPR001220">
    <property type="entry name" value="Legume_lectin_dom"/>
</dbReference>
<dbReference type="Gene3D" id="3.30.200.20">
    <property type="entry name" value="Phosphorylase Kinase, domain 1"/>
    <property type="match status" value="1"/>
</dbReference>
<evidence type="ECO:0000256" key="18">
    <source>
        <dbReference type="ARBA" id="ARBA00023170"/>
    </source>
</evidence>
<keyword evidence="17 23" id="KW-0472">Membrane</keyword>
<dbReference type="Proteomes" id="UP000501690">
    <property type="component" value="Linkage Group LG2"/>
</dbReference>
<dbReference type="SUPFAM" id="SSF49899">
    <property type="entry name" value="Concanavalin A-like lectins/glucanases"/>
    <property type="match status" value="1"/>
</dbReference>
<evidence type="ECO:0000256" key="9">
    <source>
        <dbReference type="ARBA" id="ARBA00022679"/>
    </source>
</evidence>
<dbReference type="SUPFAM" id="SSF56112">
    <property type="entry name" value="Protein kinase-like (PK-like)"/>
    <property type="match status" value="1"/>
</dbReference>
<dbReference type="FunFam" id="3.30.200.20:FF:000039">
    <property type="entry name" value="receptor-like protein kinase FERONIA"/>
    <property type="match status" value="1"/>
</dbReference>
<evidence type="ECO:0000256" key="19">
    <source>
        <dbReference type="ARBA" id="ARBA00023180"/>
    </source>
</evidence>
<dbReference type="PROSITE" id="PS00108">
    <property type="entry name" value="PROTEIN_KINASE_ST"/>
    <property type="match status" value="1"/>
</dbReference>
<comment type="catalytic activity">
    <reaction evidence="20">
        <text>L-threonyl-[protein] + ATP = O-phospho-L-threonyl-[protein] + ADP + H(+)</text>
        <dbReference type="Rhea" id="RHEA:46608"/>
        <dbReference type="Rhea" id="RHEA-COMP:11060"/>
        <dbReference type="Rhea" id="RHEA-COMP:11605"/>
        <dbReference type="ChEBI" id="CHEBI:15378"/>
        <dbReference type="ChEBI" id="CHEBI:30013"/>
        <dbReference type="ChEBI" id="CHEBI:30616"/>
        <dbReference type="ChEBI" id="CHEBI:61977"/>
        <dbReference type="ChEBI" id="CHEBI:456216"/>
        <dbReference type="EC" id="2.7.11.1"/>
    </reaction>
</comment>
<comment type="catalytic activity">
    <reaction evidence="21">
        <text>L-seryl-[protein] + ATP = O-phospho-L-seryl-[protein] + ADP + H(+)</text>
        <dbReference type="Rhea" id="RHEA:17989"/>
        <dbReference type="Rhea" id="RHEA-COMP:9863"/>
        <dbReference type="Rhea" id="RHEA-COMP:11604"/>
        <dbReference type="ChEBI" id="CHEBI:15378"/>
        <dbReference type="ChEBI" id="CHEBI:29999"/>
        <dbReference type="ChEBI" id="CHEBI:30616"/>
        <dbReference type="ChEBI" id="CHEBI:83421"/>
        <dbReference type="ChEBI" id="CHEBI:456216"/>
        <dbReference type="EC" id="2.7.11.1"/>
    </reaction>
</comment>
<evidence type="ECO:0000256" key="1">
    <source>
        <dbReference type="ARBA" id="ARBA00004236"/>
    </source>
</evidence>
<feature type="transmembrane region" description="Helical" evidence="23">
    <location>
        <begin position="296"/>
        <end position="318"/>
    </location>
</feature>
<evidence type="ECO:0000256" key="15">
    <source>
        <dbReference type="ARBA" id="ARBA00022840"/>
    </source>
</evidence>
<evidence type="ECO:0000256" key="16">
    <source>
        <dbReference type="ARBA" id="ARBA00022989"/>
    </source>
</evidence>
<dbReference type="CDD" id="cd06899">
    <property type="entry name" value="lectin_legume_LecRK_Arcelin_ConA"/>
    <property type="match status" value="1"/>
</dbReference>
<keyword evidence="16 23" id="KW-1133">Transmembrane helix</keyword>
<evidence type="ECO:0000256" key="22">
    <source>
        <dbReference type="PROSITE-ProRule" id="PRU10141"/>
    </source>
</evidence>
<organism evidence="26 27">
    <name type="scientific">Vigna unguiculata</name>
    <name type="common">Cowpea</name>
    <dbReference type="NCBI Taxonomy" id="3917"/>
    <lineage>
        <taxon>Eukaryota</taxon>
        <taxon>Viridiplantae</taxon>
        <taxon>Streptophyta</taxon>
        <taxon>Embryophyta</taxon>
        <taxon>Tracheophyta</taxon>
        <taxon>Spermatophyta</taxon>
        <taxon>Magnoliopsida</taxon>
        <taxon>eudicotyledons</taxon>
        <taxon>Gunneridae</taxon>
        <taxon>Pentapetalae</taxon>
        <taxon>rosids</taxon>
        <taxon>fabids</taxon>
        <taxon>Fabales</taxon>
        <taxon>Fabaceae</taxon>
        <taxon>Papilionoideae</taxon>
        <taxon>50 kb inversion clade</taxon>
        <taxon>NPAAA clade</taxon>
        <taxon>indigoferoid/millettioid clade</taxon>
        <taxon>Phaseoleae</taxon>
        <taxon>Vigna</taxon>
    </lineage>
</organism>
<dbReference type="InterPro" id="IPR000719">
    <property type="entry name" value="Prot_kinase_dom"/>
</dbReference>
<evidence type="ECO:0000256" key="3">
    <source>
        <dbReference type="ARBA" id="ARBA00007606"/>
    </source>
</evidence>
<evidence type="ECO:0000256" key="11">
    <source>
        <dbReference type="ARBA" id="ARBA00022729"/>
    </source>
</evidence>
<dbReference type="Gene3D" id="2.60.120.200">
    <property type="match status" value="1"/>
</dbReference>
<keyword evidence="8" id="KW-0723">Serine/threonine-protein kinase</keyword>
<feature type="binding site" evidence="22">
    <location>
        <position position="381"/>
    </location>
    <ligand>
        <name>ATP</name>
        <dbReference type="ChEBI" id="CHEBI:30616"/>
    </ligand>
</feature>
<evidence type="ECO:0000256" key="12">
    <source>
        <dbReference type="ARBA" id="ARBA00022734"/>
    </source>
</evidence>